<reference evidence="1" key="2">
    <citation type="journal article" date="2023" name="IMA Fungus">
        <title>Comparative genomic study of the Penicillium genus elucidates a diverse pangenome and 15 lateral gene transfer events.</title>
        <authorList>
            <person name="Petersen C."/>
            <person name="Sorensen T."/>
            <person name="Nielsen M.R."/>
            <person name="Sondergaard T.E."/>
            <person name="Sorensen J.L."/>
            <person name="Fitzpatrick D.A."/>
            <person name="Frisvad J.C."/>
            <person name="Nielsen K.L."/>
        </authorList>
    </citation>
    <scope>NUCLEOTIDE SEQUENCE</scope>
    <source>
        <strain evidence="1">IBT 21917</strain>
    </source>
</reference>
<organism evidence="1 2">
    <name type="scientific">Penicillium capsulatum</name>
    <dbReference type="NCBI Taxonomy" id="69766"/>
    <lineage>
        <taxon>Eukaryota</taxon>
        <taxon>Fungi</taxon>
        <taxon>Dikarya</taxon>
        <taxon>Ascomycota</taxon>
        <taxon>Pezizomycotina</taxon>
        <taxon>Eurotiomycetes</taxon>
        <taxon>Eurotiomycetidae</taxon>
        <taxon>Eurotiales</taxon>
        <taxon>Aspergillaceae</taxon>
        <taxon>Penicillium</taxon>
    </lineage>
</organism>
<dbReference type="EMBL" id="JAPQKO010000002">
    <property type="protein sequence ID" value="KAJ5180077.1"/>
    <property type="molecule type" value="Genomic_DNA"/>
</dbReference>
<dbReference type="AlphaFoldDB" id="A0A9W9ILL4"/>
<keyword evidence="2" id="KW-1185">Reference proteome</keyword>
<sequence length="90" mass="10335">MAKARTQKEPKNSKSHLKARQNFFKPVGELFAEHSHPAWCQEWRSTATVLHDGSHEVTLSEKAFDQFVKGIYIPDAWCLKEDTNPPSDPR</sequence>
<protein>
    <submittedName>
        <fullName evidence="1">Uncharacterized protein</fullName>
    </submittedName>
</protein>
<accession>A0A9W9ILL4</accession>
<dbReference type="Proteomes" id="UP001146351">
    <property type="component" value="Unassembled WGS sequence"/>
</dbReference>
<evidence type="ECO:0000313" key="1">
    <source>
        <dbReference type="EMBL" id="KAJ5180077.1"/>
    </source>
</evidence>
<name>A0A9W9ILL4_9EURO</name>
<gene>
    <name evidence="1" type="ORF">N7492_003287</name>
</gene>
<reference evidence="1" key="1">
    <citation type="submission" date="2022-11" db="EMBL/GenBank/DDBJ databases">
        <authorList>
            <person name="Petersen C."/>
        </authorList>
    </citation>
    <scope>NUCLEOTIDE SEQUENCE</scope>
    <source>
        <strain evidence="1">IBT 21917</strain>
    </source>
</reference>
<comment type="caution">
    <text evidence="1">The sequence shown here is derived from an EMBL/GenBank/DDBJ whole genome shotgun (WGS) entry which is preliminary data.</text>
</comment>
<proteinExistence type="predicted"/>
<evidence type="ECO:0000313" key="2">
    <source>
        <dbReference type="Proteomes" id="UP001146351"/>
    </source>
</evidence>